<keyword evidence="2" id="KW-0472">Membrane</keyword>
<reference evidence="3" key="1">
    <citation type="journal article" date="2011" name="Plant Physiol.">
        <title>Comprehensive sequence analysis of 24,783 barley full-length cDNAs derived from 12 clone libraries.</title>
        <authorList>
            <person name="Matsumoto T."/>
            <person name="Tanaka T."/>
            <person name="Sakai H."/>
            <person name="Amano N."/>
            <person name="Kanamori H."/>
            <person name="Kurita K."/>
            <person name="Kikuta A."/>
            <person name="Kamiya K."/>
            <person name="Yamamoto M."/>
            <person name="Ikawa H."/>
            <person name="Fujii N."/>
            <person name="Hori K."/>
            <person name="Itoh T."/>
            <person name="Sato K."/>
        </authorList>
    </citation>
    <scope>NUCLEOTIDE SEQUENCE</scope>
    <source>
        <tissue evidence="3">Shoot</tissue>
    </source>
</reference>
<dbReference type="ExpressionAtlas" id="F2D8M3">
    <property type="expression patterns" value="baseline and differential"/>
</dbReference>
<accession>F2D8M3</accession>
<proteinExistence type="evidence at transcript level"/>
<feature type="region of interest" description="Disordered" evidence="1">
    <location>
        <begin position="1"/>
        <end position="29"/>
    </location>
</feature>
<evidence type="ECO:0000256" key="2">
    <source>
        <dbReference type="SAM" id="Phobius"/>
    </source>
</evidence>
<dbReference type="EMBL" id="AK360235">
    <property type="protein sequence ID" value="BAJ91444.1"/>
    <property type="molecule type" value="mRNA"/>
</dbReference>
<sequence>MDVDGRGRGDDGGSAPTFSRRGLARGSARPATVADERLGLHLRPWISDRDGRSCCCCCRWTMKEALIPMHVAAACCVCLVVDTVVGFSLCFVGSRGRRKRRS</sequence>
<evidence type="ECO:0000313" key="3">
    <source>
        <dbReference type="EMBL" id="BAJ91444.1"/>
    </source>
</evidence>
<feature type="compositionally biased region" description="Basic and acidic residues" evidence="1">
    <location>
        <begin position="1"/>
        <end position="11"/>
    </location>
</feature>
<name>F2D8M3_HORVV</name>
<feature type="transmembrane region" description="Helical" evidence="2">
    <location>
        <begin position="69"/>
        <end position="92"/>
    </location>
</feature>
<evidence type="ECO:0000256" key="1">
    <source>
        <dbReference type="SAM" id="MobiDB-lite"/>
    </source>
</evidence>
<protein>
    <submittedName>
        <fullName evidence="3">Predicted protein</fullName>
    </submittedName>
</protein>
<keyword evidence="2" id="KW-1133">Transmembrane helix</keyword>
<organism evidence="3">
    <name type="scientific">Hordeum vulgare subsp. vulgare</name>
    <name type="common">Domesticated barley</name>
    <dbReference type="NCBI Taxonomy" id="112509"/>
    <lineage>
        <taxon>Eukaryota</taxon>
        <taxon>Viridiplantae</taxon>
        <taxon>Streptophyta</taxon>
        <taxon>Embryophyta</taxon>
        <taxon>Tracheophyta</taxon>
        <taxon>Spermatophyta</taxon>
        <taxon>Magnoliopsida</taxon>
        <taxon>Liliopsida</taxon>
        <taxon>Poales</taxon>
        <taxon>Poaceae</taxon>
        <taxon>BOP clade</taxon>
        <taxon>Pooideae</taxon>
        <taxon>Triticodae</taxon>
        <taxon>Triticeae</taxon>
        <taxon>Hordeinae</taxon>
        <taxon>Hordeum</taxon>
    </lineage>
</organism>
<keyword evidence="2" id="KW-0812">Transmembrane</keyword>
<dbReference type="AlphaFoldDB" id="F2D8M3"/>